<dbReference type="Proteomes" id="UP000823775">
    <property type="component" value="Unassembled WGS sequence"/>
</dbReference>
<accession>A0ABS8ST16</accession>
<sequence>MGKIHCLDDIYDRGLPDFFISIAIEDLLTPLLLGRGIRIIGKLQRWITKILDLSNVESWSWSEIFYQLGCKMKNHGFSIGSMPLLTLSIANNLTSRDSPNYVSALLVSKAGACSKERVTALQDHKRMVEVPVKCLINDSTHAAVRVGDPFVYALFLLVLAVKNHQRWLIEKEELELRCEKLESDLASARGQSVFPENLSCRDFEIEVLKTILDEISSDRDAYHKDAHHRFTEMKAMLRRMLGKLS</sequence>
<evidence type="ECO:0000313" key="2">
    <source>
        <dbReference type="EMBL" id="MCD7462112.1"/>
    </source>
</evidence>
<keyword evidence="1" id="KW-0175">Coiled coil</keyword>
<proteinExistence type="predicted"/>
<name>A0ABS8ST16_DATST</name>
<organism evidence="2 3">
    <name type="scientific">Datura stramonium</name>
    <name type="common">Jimsonweed</name>
    <name type="synonym">Common thornapple</name>
    <dbReference type="NCBI Taxonomy" id="4076"/>
    <lineage>
        <taxon>Eukaryota</taxon>
        <taxon>Viridiplantae</taxon>
        <taxon>Streptophyta</taxon>
        <taxon>Embryophyta</taxon>
        <taxon>Tracheophyta</taxon>
        <taxon>Spermatophyta</taxon>
        <taxon>Magnoliopsida</taxon>
        <taxon>eudicotyledons</taxon>
        <taxon>Gunneridae</taxon>
        <taxon>Pentapetalae</taxon>
        <taxon>asterids</taxon>
        <taxon>lamiids</taxon>
        <taxon>Solanales</taxon>
        <taxon>Solanaceae</taxon>
        <taxon>Solanoideae</taxon>
        <taxon>Datureae</taxon>
        <taxon>Datura</taxon>
    </lineage>
</organism>
<gene>
    <name evidence="2" type="ORF">HAX54_047813</name>
</gene>
<dbReference type="EMBL" id="JACEIK010000780">
    <property type="protein sequence ID" value="MCD7462112.1"/>
    <property type="molecule type" value="Genomic_DNA"/>
</dbReference>
<keyword evidence="3" id="KW-1185">Reference proteome</keyword>
<evidence type="ECO:0000313" key="3">
    <source>
        <dbReference type="Proteomes" id="UP000823775"/>
    </source>
</evidence>
<comment type="caution">
    <text evidence="2">The sequence shown here is derived from an EMBL/GenBank/DDBJ whole genome shotgun (WGS) entry which is preliminary data.</text>
</comment>
<reference evidence="2 3" key="1">
    <citation type="journal article" date="2021" name="BMC Genomics">
        <title>Datura genome reveals duplications of psychoactive alkaloid biosynthetic genes and high mutation rate following tissue culture.</title>
        <authorList>
            <person name="Rajewski A."/>
            <person name="Carter-House D."/>
            <person name="Stajich J."/>
            <person name="Litt A."/>
        </authorList>
    </citation>
    <scope>NUCLEOTIDE SEQUENCE [LARGE SCALE GENOMIC DNA]</scope>
    <source>
        <strain evidence="2">AR-01</strain>
    </source>
</reference>
<evidence type="ECO:0000256" key="1">
    <source>
        <dbReference type="SAM" id="Coils"/>
    </source>
</evidence>
<feature type="coiled-coil region" evidence="1">
    <location>
        <begin position="164"/>
        <end position="191"/>
    </location>
</feature>
<protein>
    <submittedName>
        <fullName evidence="2">Uncharacterized protein</fullName>
    </submittedName>
</protein>